<sequence>MCDNRADTPFCSPPEGAQFQTGDTVEITWNPSFFNNTPLQILIQADFSNSQEDAARSGGGATGFTSDPVDTQDGNFTWSILDSYVPQNVNSTSAVLFISEPILAALNPPILANPSAAPNRNINNNNNNDNGEDNDQSRTGTGRIRHAGPRLALLRRGSFSSADLNASTPLLNNQPQSPDGNNNNNSAQPSLNTLAIILPVVFGLLTLVLMAGYVFLRRRNPGFTVRGWLSGAFGPARGDGGWWRGLGWKERGYGERQSKGQRLGKKTNKLQGVGLRGKEIKVVTTDLQGLRMNAVRMAGAFSGGGGSEAGRGWGGDVGNGSGGLGLGMGTISSQPRAEGGGGNVFREEVWRQERERV</sequence>
<feature type="region of interest" description="Disordered" evidence="1">
    <location>
        <begin position="165"/>
        <end position="186"/>
    </location>
</feature>
<gene>
    <name evidence="3" type="ORF">MMYC01_207344</name>
</gene>
<dbReference type="EMBL" id="LCTW02000244">
    <property type="protein sequence ID" value="KXX75858.1"/>
    <property type="molecule type" value="Genomic_DNA"/>
</dbReference>
<dbReference type="InterPro" id="IPR028000">
    <property type="entry name" value="Pma1"/>
</dbReference>
<evidence type="ECO:0000256" key="1">
    <source>
        <dbReference type="SAM" id="MobiDB-lite"/>
    </source>
</evidence>
<feature type="compositionally biased region" description="Low complexity" evidence="1">
    <location>
        <begin position="172"/>
        <end position="186"/>
    </location>
</feature>
<feature type="region of interest" description="Disordered" evidence="1">
    <location>
        <begin position="332"/>
        <end position="357"/>
    </location>
</feature>
<dbReference type="OrthoDB" id="4084551at2759"/>
<feature type="compositionally biased region" description="Basic and acidic residues" evidence="1">
    <location>
        <begin position="345"/>
        <end position="357"/>
    </location>
</feature>
<evidence type="ECO:0000256" key="2">
    <source>
        <dbReference type="SAM" id="Phobius"/>
    </source>
</evidence>
<keyword evidence="2" id="KW-0472">Membrane</keyword>
<evidence type="ECO:0000313" key="3">
    <source>
        <dbReference type="EMBL" id="KXX75858.1"/>
    </source>
</evidence>
<comment type="caution">
    <text evidence="3">The sequence shown here is derived from an EMBL/GenBank/DDBJ whole genome shotgun (WGS) entry which is preliminary data.</text>
</comment>
<feature type="region of interest" description="Disordered" evidence="1">
    <location>
        <begin position="116"/>
        <end position="147"/>
    </location>
</feature>
<organism evidence="3 4">
    <name type="scientific">Madurella mycetomatis</name>
    <dbReference type="NCBI Taxonomy" id="100816"/>
    <lineage>
        <taxon>Eukaryota</taxon>
        <taxon>Fungi</taxon>
        <taxon>Dikarya</taxon>
        <taxon>Ascomycota</taxon>
        <taxon>Pezizomycotina</taxon>
        <taxon>Sordariomycetes</taxon>
        <taxon>Sordariomycetidae</taxon>
        <taxon>Sordariales</taxon>
        <taxon>Sordariales incertae sedis</taxon>
        <taxon>Madurella</taxon>
    </lineage>
</organism>
<dbReference type="VEuPathDB" id="FungiDB:MMYC01_207344"/>
<feature type="compositionally biased region" description="Low complexity" evidence="1">
    <location>
        <begin position="119"/>
        <end position="129"/>
    </location>
</feature>
<keyword evidence="2" id="KW-0812">Transmembrane</keyword>
<dbReference type="Pfam" id="PF14610">
    <property type="entry name" value="Psg1"/>
    <property type="match status" value="1"/>
</dbReference>
<proteinExistence type="predicted"/>
<keyword evidence="4" id="KW-1185">Reference proteome</keyword>
<evidence type="ECO:0000313" key="4">
    <source>
        <dbReference type="Proteomes" id="UP000078237"/>
    </source>
</evidence>
<dbReference type="Proteomes" id="UP000078237">
    <property type="component" value="Unassembled WGS sequence"/>
</dbReference>
<reference evidence="3 4" key="1">
    <citation type="journal article" date="2016" name="Genome Announc.">
        <title>Genome Sequence of Madurella mycetomatis mm55, Isolated from a Human Mycetoma Case in Sudan.</title>
        <authorList>
            <person name="Smit S."/>
            <person name="Derks M.F."/>
            <person name="Bervoets S."/>
            <person name="Fahal A."/>
            <person name="van Leeuwen W."/>
            <person name="van Belkum A."/>
            <person name="van de Sande W.W."/>
        </authorList>
    </citation>
    <scope>NUCLEOTIDE SEQUENCE [LARGE SCALE GENOMIC DNA]</scope>
    <source>
        <strain evidence="4">mm55</strain>
    </source>
</reference>
<feature type="transmembrane region" description="Helical" evidence="2">
    <location>
        <begin position="194"/>
        <end position="216"/>
    </location>
</feature>
<protein>
    <submittedName>
        <fullName evidence="3">Uncharacterized protein</fullName>
    </submittedName>
</protein>
<keyword evidence="2" id="KW-1133">Transmembrane helix</keyword>
<dbReference type="AlphaFoldDB" id="A0A175VWD9"/>
<accession>A0A175VWD9</accession>
<name>A0A175VWD9_9PEZI</name>